<keyword evidence="2" id="KW-1185">Reference proteome</keyword>
<protein>
    <submittedName>
        <fullName evidence="1">Uncharacterized protein</fullName>
    </submittedName>
</protein>
<evidence type="ECO:0000313" key="1">
    <source>
        <dbReference type="EMBL" id="GMT26695.1"/>
    </source>
</evidence>
<dbReference type="AlphaFoldDB" id="A0AAV5W7V8"/>
<dbReference type="EMBL" id="BTSY01000005">
    <property type="protein sequence ID" value="GMT26695.1"/>
    <property type="molecule type" value="Genomic_DNA"/>
</dbReference>
<proteinExistence type="predicted"/>
<name>A0AAV5W7V8_9BILA</name>
<dbReference type="Proteomes" id="UP001432322">
    <property type="component" value="Unassembled WGS sequence"/>
</dbReference>
<reference evidence="1" key="1">
    <citation type="submission" date="2023-10" db="EMBL/GenBank/DDBJ databases">
        <title>Genome assembly of Pristionchus species.</title>
        <authorList>
            <person name="Yoshida K."/>
            <person name="Sommer R.J."/>
        </authorList>
    </citation>
    <scope>NUCLEOTIDE SEQUENCE</scope>
    <source>
        <strain evidence="1">RS5133</strain>
    </source>
</reference>
<comment type="caution">
    <text evidence="1">The sequence shown here is derived from an EMBL/GenBank/DDBJ whole genome shotgun (WGS) entry which is preliminary data.</text>
</comment>
<gene>
    <name evidence="1" type="ORF">PFISCL1PPCAC_17992</name>
</gene>
<evidence type="ECO:0000313" key="2">
    <source>
        <dbReference type="Proteomes" id="UP001432322"/>
    </source>
</evidence>
<accession>A0AAV5W7V8</accession>
<sequence>MQLVTVSAAVTILTCEDEIDGSMASVKWECAKRCLAPAKDIRPLGDNNCFRFLGIYGAMNTLQASAKFHYSRLTYAVPSCGERYSFVFNTTNVKILLPGEATSKNEVSSAETVSCLNQCDLVPMCSQGDVPTAVIENIDSDIESITIKGCGSATRHIITVPDEKTISLALPDRTKHERLFVRQGMVVVDQRS</sequence>
<organism evidence="1 2">
    <name type="scientific">Pristionchus fissidentatus</name>
    <dbReference type="NCBI Taxonomy" id="1538716"/>
    <lineage>
        <taxon>Eukaryota</taxon>
        <taxon>Metazoa</taxon>
        <taxon>Ecdysozoa</taxon>
        <taxon>Nematoda</taxon>
        <taxon>Chromadorea</taxon>
        <taxon>Rhabditida</taxon>
        <taxon>Rhabditina</taxon>
        <taxon>Diplogasteromorpha</taxon>
        <taxon>Diplogasteroidea</taxon>
        <taxon>Neodiplogasteridae</taxon>
        <taxon>Pristionchus</taxon>
    </lineage>
</organism>